<dbReference type="HAMAP" id="MF_00626">
    <property type="entry name" value="Germination_prot"/>
    <property type="match status" value="1"/>
</dbReference>
<dbReference type="Gene3D" id="3.40.50.1450">
    <property type="entry name" value="HybD-like"/>
    <property type="match status" value="1"/>
</dbReference>
<dbReference type="EC" id="3.4.24.78" evidence="4"/>
<protein>
    <recommendedName>
        <fullName evidence="4">Germination protease</fullName>
        <ecNumber evidence="4">3.4.24.78</ecNumber>
    </recommendedName>
    <alternativeName>
        <fullName evidence="4">GPR endopeptidase</fullName>
    </alternativeName>
    <alternativeName>
        <fullName evidence="4">Germination proteinase</fullName>
    </alternativeName>
    <alternativeName>
        <fullName evidence="4">Spore protease</fullName>
    </alternativeName>
</protein>
<feature type="chain" id="PRO_5023414417" description="Germination protease" evidence="4">
    <location>
        <begin position="12"/>
        <end position="331"/>
    </location>
</feature>
<evidence type="ECO:0000256" key="3">
    <source>
        <dbReference type="ARBA" id="ARBA00023145"/>
    </source>
</evidence>
<dbReference type="GO" id="GO:0004222">
    <property type="term" value="F:metalloendopeptidase activity"/>
    <property type="evidence" value="ECO:0007669"/>
    <property type="project" value="UniProtKB-UniRule"/>
</dbReference>
<dbReference type="InterPro" id="IPR005080">
    <property type="entry name" value="Peptidase_A25"/>
</dbReference>
<feature type="propeptide" id="PRO_5005056346" evidence="4">
    <location>
        <begin position="1"/>
        <end position="11"/>
    </location>
</feature>
<keyword evidence="3 4" id="KW-0865">Zymogen</keyword>
<dbReference type="GO" id="GO:0009847">
    <property type="term" value="P:spore germination"/>
    <property type="evidence" value="ECO:0007669"/>
    <property type="project" value="UniProtKB-UniRule"/>
</dbReference>
<name>G9HVZ3_9FIRM</name>
<evidence type="ECO:0000256" key="4">
    <source>
        <dbReference type="HAMAP-Rule" id="MF_00626"/>
    </source>
</evidence>
<comment type="catalytic activity">
    <reaction evidence="4">
        <text>Endopeptidase action with P4 Glu or Asp, P1 preferably Glu &gt; Asp, P1' hydrophobic and P2' Ala.</text>
        <dbReference type="EC" id="3.4.24.78"/>
    </reaction>
</comment>
<comment type="similarity">
    <text evidence="4">Belongs to the peptidase A25 family.</text>
</comment>
<gene>
    <name evidence="4 5" type="primary">gpr</name>
</gene>
<dbReference type="Pfam" id="PF03418">
    <property type="entry name" value="Peptidase_A25"/>
    <property type="match status" value="2"/>
</dbReference>
<comment type="subunit">
    <text evidence="4">Homotetramer.</text>
</comment>
<organism evidence="5">
    <name type="scientific">Candidatus Epulonipiscium viviparus</name>
    <dbReference type="NCBI Taxonomy" id="420336"/>
    <lineage>
        <taxon>Bacteria</taxon>
        <taxon>Bacillati</taxon>
        <taxon>Bacillota</taxon>
        <taxon>Clostridia</taxon>
        <taxon>Lachnospirales</taxon>
        <taxon>Lachnospiraceae</taxon>
        <taxon>Candidatus Epulonipiscium</taxon>
    </lineage>
</organism>
<proteinExistence type="inferred from homology"/>
<dbReference type="InterPro" id="IPR023430">
    <property type="entry name" value="Pept_HybD-like_dom_sf"/>
</dbReference>
<comment type="PTM">
    <text evidence="4">Autoproteolytically processed. The inactive tetrameric zymogen termed p46 autoprocesses to a smaller form termed p41, which is active only during spore germination.</text>
</comment>
<keyword evidence="2 4" id="KW-0378">Hydrolase</keyword>
<evidence type="ECO:0000313" key="5">
    <source>
        <dbReference type="EMBL" id="AEW47912.1"/>
    </source>
</evidence>
<dbReference type="PIRSF" id="PIRSF019549">
    <property type="entry name" value="Peptidase_A25"/>
    <property type="match status" value="1"/>
</dbReference>
<evidence type="ECO:0000256" key="1">
    <source>
        <dbReference type="ARBA" id="ARBA00022670"/>
    </source>
</evidence>
<evidence type="ECO:0000256" key="2">
    <source>
        <dbReference type="ARBA" id="ARBA00022801"/>
    </source>
</evidence>
<dbReference type="GO" id="GO:0006508">
    <property type="term" value="P:proteolysis"/>
    <property type="evidence" value="ECO:0007669"/>
    <property type="project" value="UniProtKB-UniRule"/>
</dbReference>
<dbReference type="NCBIfam" id="TIGR01441">
    <property type="entry name" value="GPR"/>
    <property type="match status" value="1"/>
</dbReference>
<dbReference type="AlphaFoldDB" id="G9HVZ3"/>
<reference evidence="5" key="1">
    <citation type="journal article" date="2012" name="BMC Genomics">
        <title>The genomic basis for the evolution of a novel form of cellular reproduction in the bacterium Epulopiscium.</title>
        <authorList>
            <person name="Miller D.A."/>
            <person name="Suen G."/>
            <person name="Clements K.D."/>
            <person name="Angert E.R."/>
        </authorList>
    </citation>
    <scope>NUCLEOTIDE SEQUENCE</scope>
</reference>
<keyword evidence="1 4" id="KW-0645">Protease</keyword>
<comment type="function">
    <text evidence="4">Initiates the rapid degradation of small, acid-soluble proteins during spore germination.</text>
</comment>
<dbReference type="SUPFAM" id="SSF53163">
    <property type="entry name" value="HybD-like"/>
    <property type="match status" value="1"/>
</dbReference>
<dbReference type="EMBL" id="JN402987">
    <property type="protein sequence ID" value="AEW47912.1"/>
    <property type="molecule type" value="Genomic_DNA"/>
</dbReference>
<dbReference type="RefSeq" id="WP_305768857.1">
    <property type="nucleotide sequence ID" value="NZ_CP117982.1"/>
</dbReference>
<sequence length="331" mass="36181">MEEPGFTPRTDLAIEVGAILEREEKEVEDELDGVDLHIEPHENYKKTHIEIFSAAGEKIMSKPMGHYITIESEYLKENNPEIHKEIIEEVADCLRGLLPTHSGILKVLIIGLGNRQATPDTLGPYVCDKVLVTRHLAEFVPEAIDDSVCHLSSLAPGVMGLTGIETSEIVKGVCEHIHPDCIIAIDALGARSATRINSTIQISNTGISPGAGIGNKRKKLDINTMGCPVIAIGVPTVVDAATLINDTMDTLIESMLAESTNAEFYSMLRDLGDQEKYSLIREVITPTIGNLFVTPKDMDEVIMYLGNIIANAINIAVHPGITIDDVNKYRY</sequence>
<accession>G9HVZ3</accession>